<feature type="domain" description="HTH lacI-type" evidence="5">
    <location>
        <begin position="5"/>
        <end position="59"/>
    </location>
</feature>
<accession>A0A2Z3YSF5</accession>
<dbReference type="SUPFAM" id="SSF53822">
    <property type="entry name" value="Periplasmic binding protein-like I"/>
    <property type="match status" value="1"/>
</dbReference>
<dbReference type="PANTHER" id="PTHR30146">
    <property type="entry name" value="LACI-RELATED TRANSCRIPTIONAL REPRESSOR"/>
    <property type="match status" value="1"/>
</dbReference>
<dbReference type="AlphaFoldDB" id="A0A2Z3YSF5"/>
<dbReference type="CDD" id="cd01392">
    <property type="entry name" value="HTH_LacI"/>
    <property type="match status" value="1"/>
</dbReference>
<dbReference type="Gene3D" id="3.40.50.2300">
    <property type="match status" value="2"/>
</dbReference>
<feature type="region of interest" description="Disordered" evidence="4">
    <location>
        <begin position="318"/>
        <end position="346"/>
    </location>
</feature>
<dbReference type="PROSITE" id="PS00356">
    <property type="entry name" value="HTH_LACI_1"/>
    <property type="match status" value="1"/>
</dbReference>
<protein>
    <submittedName>
        <fullName evidence="6">HTH-type transcriptional regulator DegA</fullName>
    </submittedName>
</protein>
<dbReference type="KEGG" id="cpre:Csp1_18150"/>
<dbReference type="Proteomes" id="UP000247696">
    <property type="component" value="Chromosome"/>
</dbReference>
<dbReference type="RefSeq" id="WP_110481600.1">
    <property type="nucleotide sequence ID" value="NZ_CP024988.1"/>
</dbReference>
<dbReference type="InterPro" id="IPR046335">
    <property type="entry name" value="LacI/GalR-like_sensor"/>
</dbReference>
<organism evidence="6 7">
    <name type="scientific">Corynebacterium provencense</name>
    <dbReference type="NCBI Taxonomy" id="1737425"/>
    <lineage>
        <taxon>Bacteria</taxon>
        <taxon>Bacillati</taxon>
        <taxon>Actinomycetota</taxon>
        <taxon>Actinomycetes</taxon>
        <taxon>Mycobacteriales</taxon>
        <taxon>Corynebacteriaceae</taxon>
        <taxon>Corynebacterium</taxon>
    </lineage>
</organism>
<dbReference type="PROSITE" id="PS50932">
    <property type="entry name" value="HTH_LACI_2"/>
    <property type="match status" value="1"/>
</dbReference>
<keyword evidence="3" id="KW-0804">Transcription</keyword>
<evidence type="ECO:0000256" key="4">
    <source>
        <dbReference type="SAM" id="MobiDB-lite"/>
    </source>
</evidence>
<feature type="compositionally biased region" description="Basic and acidic residues" evidence="4">
    <location>
        <begin position="318"/>
        <end position="339"/>
    </location>
</feature>
<dbReference type="GO" id="GO:0000976">
    <property type="term" value="F:transcription cis-regulatory region binding"/>
    <property type="evidence" value="ECO:0007669"/>
    <property type="project" value="TreeGrafter"/>
</dbReference>
<sequence length="346" mass="36781">MKRPPTIADVAEAAGVSKGTVSLALNGKGRVSEETRERVRRVAASLNYRPNVRARRLRGGRSHSVALMTTLPDAVVGGDSHLSFLLELALPLSRRLLEQGYSMLLIPPLDADDRQRVLDDIDVDGVVVVDPLRVDPVCEALRSRGVVVVTVGEVPDLEVDGVVSRGASGADVALGHLVDRGARKIAVVVSSEENSVSSSVRQYVGRCVREPLLPDGVGLVVLDAPVGEGESGGLRVGRELFRSDREVDAVYAPTDAVAVGVLRAAREAGRRVPEDLLVCTNFNGPRSQNAEPPLTSLELDFSALADAAATMVVRCGESSDGHRGYMEVRPPRLVPRESTGELNPGA</sequence>
<evidence type="ECO:0000256" key="3">
    <source>
        <dbReference type="ARBA" id="ARBA00023163"/>
    </source>
</evidence>
<evidence type="ECO:0000313" key="7">
    <source>
        <dbReference type="Proteomes" id="UP000247696"/>
    </source>
</evidence>
<dbReference type="Pfam" id="PF00356">
    <property type="entry name" value="LacI"/>
    <property type="match status" value="1"/>
</dbReference>
<keyword evidence="1" id="KW-0805">Transcription regulation</keyword>
<dbReference type="InterPro" id="IPR010982">
    <property type="entry name" value="Lambda_DNA-bd_dom_sf"/>
</dbReference>
<dbReference type="SMART" id="SM00354">
    <property type="entry name" value="HTH_LACI"/>
    <property type="match status" value="1"/>
</dbReference>
<evidence type="ECO:0000256" key="1">
    <source>
        <dbReference type="ARBA" id="ARBA00023015"/>
    </source>
</evidence>
<dbReference type="OrthoDB" id="37081at2"/>
<keyword evidence="7" id="KW-1185">Reference proteome</keyword>
<dbReference type="SUPFAM" id="SSF47413">
    <property type="entry name" value="lambda repressor-like DNA-binding domains"/>
    <property type="match status" value="1"/>
</dbReference>
<dbReference type="Gene3D" id="1.10.260.40">
    <property type="entry name" value="lambda repressor-like DNA-binding domains"/>
    <property type="match status" value="1"/>
</dbReference>
<gene>
    <name evidence="6" type="primary">degA_2</name>
    <name evidence="6" type="ORF">Csp1_18150</name>
</gene>
<dbReference type="GO" id="GO:0003700">
    <property type="term" value="F:DNA-binding transcription factor activity"/>
    <property type="evidence" value="ECO:0007669"/>
    <property type="project" value="TreeGrafter"/>
</dbReference>
<dbReference type="EMBL" id="CP024988">
    <property type="protein sequence ID" value="AWT26591.1"/>
    <property type="molecule type" value="Genomic_DNA"/>
</dbReference>
<keyword evidence="2" id="KW-0238">DNA-binding</keyword>
<name>A0A2Z3YSF5_9CORY</name>
<dbReference type="PANTHER" id="PTHR30146:SF109">
    <property type="entry name" value="HTH-TYPE TRANSCRIPTIONAL REGULATOR GALS"/>
    <property type="match status" value="1"/>
</dbReference>
<proteinExistence type="predicted"/>
<evidence type="ECO:0000256" key="2">
    <source>
        <dbReference type="ARBA" id="ARBA00023125"/>
    </source>
</evidence>
<dbReference type="InterPro" id="IPR028082">
    <property type="entry name" value="Peripla_BP_I"/>
</dbReference>
<dbReference type="Pfam" id="PF13377">
    <property type="entry name" value="Peripla_BP_3"/>
    <property type="match status" value="1"/>
</dbReference>
<reference evidence="7" key="1">
    <citation type="submission" date="2017-11" db="EMBL/GenBank/DDBJ databases">
        <title>Otitis media/interna in a cat caused by the recently described species Corynebacterium provencense.</title>
        <authorList>
            <person name="Kittl S."/>
            <person name="Brodard I."/>
            <person name="Rychener L."/>
            <person name="Jores J."/>
            <person name="Roosje P."/>
            <person name="Gobeli Brawand S."/>
        </authorList>
    </citation>
    <scope>NUCLEOTIDE SEQUENCE [LARGE SCALE GENOMIC DNA]</scope>
    <source>
        <strain evidence="7">17KM38</strain>
    </source>
</reference>
<dbReference type="STRING" id="1737425.GCA_900049755_01050"/>
<dbReference type="InterPro" id="IPR000843">
    <property type="entry name" value="HTH_LacI"/>
</dbReference>
<evidence type="ECO:0000259" key="5">
    <source>
        <dbReference type="PROSITE" id="PS50932"/>
    </source>
</evidence>
<evidence type="ECO:0000313" key="6">
    <source>
        <dbReference type="EMBL" id="AWT26591.1"/>
    </source>
</evidence>